<dbReference type="EMBL" id="PDLM01000003">
    <property type="protein sequence ID" value="RDW82681.1"/>
    <property type="molecule type" value="Genomic_DNA"/>
</dbReference>
<accession>A0A3D8S970</accession>
<proteinExistence type="predicted"/>
<evidence type="ECO:0000313" key="2">
    <source>
        <dbReference type="EMBL" id="RDW82681.1"/>
    </source>
</evidence>
<dbReference type="InterPro" id="IPR011032">
    <property type="entry name" value="GroES-like_sf"/>
</dbReference>
<dbReference type="Proteomes" id="UP000256645">
    <property type="component" value="Unassembled WGS sequence"/>
</dbReference>
<dbReference type="SUPFAM" id="SSF51735">
    <property type="entry name" value="NAD(P)-binding Rossmann-fold domains"/>
    <property type="match status" value="1"/>
</dbReference>
<dbReference type="InterPro" id="IPR020843">
    <property type="entry name" value="ER"/>
</dbReference>
<dbReference type="Pfam" id="PF08240">
    <property type="entry name" value="ADH_N"/>
    <property type="match status" value="1"/>
</dbReference>
<reference evidence="2 3" key="1">
    <citation type="journal article" date="2018" name="IMA Fungus">
        <title>IMA Genome-F 9: Draft genome sequence of Annulohypoxylon stygium, Aspergillus mulundensis, Berkeleyomyces basicola (syn. Thielaviopsis basicola), Ceratocystis smalleyi, two Cercospora beticola strains, Coleophoma cylindrospora, Fusarium fracticaudum, Phialophora cf. hyalina, and Morchella septimelata.</title>
        <authorList>
            <person name="Wingfield B.D."/>
            <person name="Bills G.F."/>
            <person name="Dong Y."/>
            <person name="Huang W."/>
            <person name="Nel W.J."/>
            <person name="Swalarsk-Parry B.S."/>
            <person name="Vaghefi N."/>
            <person name="Wilken P.M."/>
            <person name="An Z."/>
            <person name="de Beer Z.W."/>
            <person name="De Vos L."/>
            <person name="Chen L."/>
            <person name="Duong T.A."/>
            <person name="Gao Y."/>
            <person name="Hammerbacher A."/>
            <person name="Kikkert J.R."/>
            <person name="Li Y."/>
            <person name="Li H."/>
            <person name="Li K."/>
            <person name="Li Q."/>
            <person name="Liu X."/>
            <person name="Ma X."/>
            <person name="Naidoo K."/>
            <person name="Pethybridge S.J."/>
            <person name="Sun J."/>
            <person name="Steenkamp E.T."/>
            <person name="van der Nest M.A."/>
            <person name="van Wyk S."/>
            <person name="Wingfield M.J."/>
            <person name="Xiong C."/>
            <person name="Yue Q."/>
            <person name="Zhang X."/>
        </authorList>
    </citation>
    <scope>NUCLEOTIDE SEQUENCE [LARGE SCALE GENOMIC DNA]</scope>
    <source>
        <strain evidence="2 3">BP6252</strain>
    </source>
</reference>
<dbReference type="InterPro" id="IPR013154">
    <property type="entry name" value="ADH-like_N"/>
</dbReference>
<dbReference type="InterPro" id="IPR036291">
    <property type="entry name" value="NAD(P)-bd_dom_sf"/>
</dbReference>
<dbReference type="STRING" id="1849047.A0A3D8S970"/>
<gene>
    <name evidence="2" type="ORF">BP6252_03793</name>
</gene>
<organism evidence="2 3">
    <name type="scientific">Coleophoma cylindrospora</name>
    <dbReference type="NCBI Taxonomy" id="1849047"/>
    <lineage>
        <taxon>Eukaryota</taxon>
        <taxon>Fungi</taxon>
        <taxon>Dikarya</taxon>
        <taxon>Ascomycota</taxon>
        <taxon>Pezizomycotina</taxon>
        <taxon>Leotiomycetes</taxon>
        <taxon>Helotiales</taxon>
        <taxon>Dermateaceae</taxon>
        <taxon>Coleophoma</taxon>
    </lineage>
</organism>
<evidence type="ECO:0000259" key="1">
    <source>
        <dbReference type="SMART" id="SM00829"/>
    </source>
</evidence>
<dbReference type="Gene3D" id="3.90.180.10">
    <property type="entry name" value="Medium-chain alcohol dehydrogenases, catalytic domain"/>
    <property type="match status" value="1"/>
</dbReference>
<dbReference type="GO" id="GO:0005739">
    <property type="term" value="C:mitochondrion"/>
    <property type="evidence" value="ECO:0007669"/>
    <property type="project" value="TreeGrafter"/>
</dbReference>
<sequence>MARPTINQRLSYREPGSDLDLVEQEIQPLAETEVLIKIHAASINPVDIQLWRSQVVGLVKVPGGKGMGRDFSGTVVEVGSKVRGWAEGDDIFGLYFQALGDGTFSQYLSLNPSSETVAKKPSCLTHEAAASIPLVALTAFACLDWLPQPSTIQRRVVIRGASGGTGSWLVQPICSQRNSEYVKNIGADEVIDYNAVSVLDTLQQSRRETGEFDLLVDCVGGTELLGSYHELLHKNGAYVTIVGDKDSVKTLGGPITYLTNPAMVLRYIKGYIWGPRYACISLYKDASYLQQVVGLAERGELKIEIQDVIKDTFEGGWRKAVEYMESTRVRGKVVLRIP</sequence>
<dbReference type="PANTHER" id="PTHR11695">
    <property type="entry name" value="ALCOHOL DEHYDROGENASE RELATED"/>
    <property type="match status" value="1"/>
</dbReference>
<dbReference type="InterPro" id="IPR050700">
    <property type="entry name" value="YIM1/Zinc_Alcohol_DH_Fams"/>
</dbReference>
<dbReference type="SMART" id="SM00829">
    <property type="entry name" value="PKS_ER"/>
    <property type="match status" value="1"/>
</dbReference>
<dbReference type="PANTHER" id="PTHR11695:SF647">
    <property type="entry name" value="ENOYL REDUCTASE (ER) DOMAIN-CONTAINING PROTEIN"/>
    <property type="match status" value="1"/>
</dbReference>
<evidence type="ECO:0000313" key="3">
    <source>
        <dbReference type="Proteomes" id="UP000256645"/>
    </source>
</evidence>
<dbReference type="Gene3D" id="3.40.50.720">
    <property type="entry name" value="NAD(P)-binding Rossmann-like Domain"/>
    <property type="match status" value="1"/>
</dbReference>
<feature type="domain" description="Enoyl reductase (ER)" evidence="1">
    <location>
        <begin position="16"/>
        <end position="335"/>
    </location>
</feature>
<keyword evidence="3" id="KW-1185">Reference proteome</keyword>
<dbReference type="CDD" id="cd08267">
    <property type="entry name" value="MDR1"/>
    <property type="match status" value="1"/>
</dbReference>
<comment type="caution">
    <text evidence="2">The sequence shown here is derived from an EMBL/GenBank/DDBJ whole genome shotgun (WGS) entry which is preliminary data.</text>
</comment>
<dbReference type="OrthoDB" id="201656at2759"/>
<protein>
    <recommendedName>
        <fullName evidence="1">Enoyl reductase (ER) domain-containing protein</fullName>
    </recommendedName>
</protein>
<dbReference type="SUPFAM" id="SSF50129">
    <property type="entry name" value="GroES-like"/>
    <property type="match status" value="1"/>
</dbReference>
<name>A0A3D8S970_9HELO</name>
<dbReference type="GO" id="GO:0016491">
    <property type="term" value="F:oxidoreductase activity"/>
    <property type="evidence" value="ECO:0007669"/>
    <property type="project" value="InterPro"/>
</dbReference>
<dbReference type="AlphaFoldDB" id="A0A3D8S970"/>
<dbReference type="Pfam" id="PF13602">
    <property type="entry name" value="ADH_zinc_N_2"/>
    <property type="match status" value="1"/>
</dbReference>